<keyword evidence="4 11" id="KW-0479">Metal-binding</keyword>
<keyword evidence="5 8" id="KW-0378">Hydrolase</keyword>
<feature type="domain" description="Amidohydrolase-related" evidence="12">
    <location>
        <begin position="58"/>
        <end position="380"/>
    </location>
</feature>
<dbReference type="EC" id="3.5.1.25" evidence="2 8"/>
<evidence type="ECO:0000256" key="8">
    <source>
        <dbReference type="PIRNR" id="PIRNR038994"/>
    </source>
</evidence>
<dbReference type="Pfam" id="PF01979">
    <property type="entry name" value="Amidohydro_1"/>
    <property type="match status" value="1"/>
</dbReference>
<dbReference type="Gene3D" id="3.20.20.140">
    <property type="entry name" value="Metal-dependent hydrolases"/>
    <property type="match status" value="1"/>
</dbReference>
<dbReference type="NCBIfam" id="TIGR00221">
    <property type="entry name" value="nagA"/>
    <property type="match status" value="1"/>
</dbReference>
<sequence length="409" mass="45004">MMSVDDKLIRFYNCYLLRDHSLVLDDFWIKNGIILDSKELFYGEKVCPDLSIDCEGDIISPGLIDLQINGGFGIDFSTDIRDAKSAISCLSKVTTQLYRFGVTSYCPTVVTSPESSYKEIVPFINREGSILGLHLEGPFISSVKKGAHPPQYIQSLSSFDDILNVYGNNLESVRIITLAPEILPPDNLFDLIKKLTQKGIVVSLGHSVSDISTAEKAVDAGASMVTHLFNAMSAFHHRSDPGLIGLLTYPRDKKKIFFGLISDGIHSNNAALRLAYKTNFEGLCLVTDAIGALGLSNGQYKLGQLDIEVRGNRALVKDTKDTLCGAMTDLLQAVSIFRKGSRCSEVEALEAVTLHPAQALGIEYQKGTLDYGTDADFIILRRNERKNGYYDLMSTWVKGVKVYSNSGKC</sequence>
<dbReference type="FunFam" id="3.20.20.140:FF:000023">
    <property type="entry name" value="N-acetylglucosamine-6-phosphate deacetylase"/>
    <property type="match status" value="1"/>
</dbReference>
<evidence type="ECO:0000313" key="13">
    <source>
        <dbReference type="EMBL" id="CDW19614.1"/>
    </source>
</evidence>
<evidence type="ECO:0000256" key="6">
    <source>
        <dbReference type="ARBA" id="ARBA00023277"/>
    </source>
</evidence>
<comment type="catalytic activity">
    <reaction evidence="7 8">
        <text>N-acetyl-D-glucosamine 6-phosphate + H2O = D-glucosamine 6-phosphate + acetate</text>
        <dbReference type="Rhea" id="RHEA:22936"/>
        <dbReference type="ChEBI" id="CHEBI:15377"/>
        <dbReference type="ChEBI" id="CHEBI:30089"/>
        <dbReference type="ChEBI" id="CHEBI:57513"/>
        <dbReference type="ChEBI" id="CHEBI:58725"/>
        <dbReference type="EC" id="3.5.1.25"/>
    </reaction>
</comment>
<dbReference type="RefSeq" id="XP_040575115.1">
    <property type="nucleotide sequence ID" value="XM_040719181.2"/>
</dbReference>
<feature type="binding site" evidence="11">
    <location>
        <position position="206"/>
    </location>
    <ligand>
        <name>Zn(2+)</name>
        <dbReference type="ChEBI" id="CHEBI:29105"/>
    </ligand>
</feature>
<evidence type="ECO:0000256" key="9">
    <source>
        <dbReference type="PIRSR" id="PIRSR038994-1"/>
    </source>
</evidence>
<dbReference type="PANTHER" id="PTHR11113:SF14">
    <property type="entry name" value="N-ACETYLGLUCOSAMINE-6-PHOSPHATE DEACETYLASE"/>
    <property type="match status" value="1"/>
</dbReference>
<dbReference type="AlphaFoldDB" id="A0A0K2T0P9"/>
<evidence type="ECO:0000256" key="7">
    <source>
        <dbReference type="ARBA" id="ARBA00047647"/>
    </source>
</evidence>
<evidence type="ECO:0000256" key="11">
    <source>
        <dbReference type="PIRSR" id="PIRSR038994-3"/>
    </source>
</evidence>
<protein>
    <recommendedName>
        <fullName evidence="3 8">N-acetylglucosamine-6-phosphate deacetylase</fullName>
        <ecNumber evidence="2 8">3.5.1.25</ecNumber>
    </recommendedName>
</protein>
<dbReference type="InterPro" id="IPR011059">
    <property type="entry name" value="Metal-dep_hydrolase_composite"/>
</dbReference>
<dbReference type="PIRSF" id="PIRSF038994">
    <property type="entry name" value="NagA"/>
    <property type="match status" value="1"/>
</dbReference>
<dbReference type="InterPro" id="IPR003764">
    <property type="entry name" value="GlcNAc_6-P_deAcase"/>
</dbReference>
<feature type="binding site" evidence="10">
    <location>
        <begin position="323"/>
        <end position="325"/>
    </location>
    <ligand>
        <name>substrate</name>
    </ligand>
</feature>
<proteinExistence type="inferred from homology"/>
<evidence type="ECO:0000256" key="10">
    <source>
        <dbReference type="PIRSR" id="PIRSR038994-2"/>
    </source>
</evidence>
<accession>A0A0K2T0P9</accession>
<dbReference type="CDD" id="cd00854">
    <property type="entry name" value="NagA"/>
    <property type="match status" value="1"/>
</dbReference>
<dbReference type="EMBL" id="HACA01002253">
    <property type="protein sequence ID" value="CDW19614.1"/>
    <property type="molecule type" value="Transcribed_RNA"/>
</dbReference>
<evidence type="ECO:0000256" key="5">
    <source>
        <dbReference type="ARBA" id="ARBA00022801"/>
    </source>
</evidence>
<comment type="cofactor">
    <cofactor evidence="11">
        <name>a divalent metal cation</name>
        <dbReference type="ChEBI" id="CHEBI:60240"/>
    </cofactor>
    <text evidence="11">Binds 1 divalent metal cation per subunit.</text>
</comment>
<evidence type="ECO:0000256" key="1">
    <source>
        <dbReference type="ARBA" id="ARBA00010716"/>
    </source>
</evidence>
<feature type="binding site" evidence="10">
    <location>
        <position position="266"/>
    </location>
    <ligand>
        <name>substrate</name>
    </ligand>
</feature>
<feature type="active site" description="Proton donor/acceptor" evidence="9">
    <location>
        <position position="288"/>
    </location>
</feature>
<dbReference type="SUPFAM" id="SSF51338">
    <property type="entry name" value="Composite domain of metallo-dependent hydrolases"/>
    <property type="match status" value="1"/>
</dbReference>
<reference evidence="13" key="1">
    <citation type="submission" date="2014-05" db="EMBL/GenBank/DDBJ databases">
        <authorList>
            <person name="Chronopoulou M."/>
        </authorList>
    </citation>
    <scope>NUCLEOTIDE SEQUENCE</scope>
    <source>
        <tissue evidence="13">Whole organism</tissue>
    </source>
</reference>
<dbReference type="PANTHER" id="PTHR11113">
    <property type="entry name" value="N-ACETYLGLUCOSAMINE-6-PHOSPHATE DEACETYLASE"/>
    <property type="match status" value="1"/>
</dbReference>
<feature type="binding site" evidence="11">
    <location>
        <position position="227"/>
    </location>
    <ligand>
        <name>Zn(2+)</name>
        <dbReference type="ChEBI" id="CHEBI:29105"/>
    </ligand>
</feature>
<evidence type="ECO:0000256" key="4">
    <source>
        <dbReference type="ARBA" id="ARBA00022723"/>
    </source>
</evidence>
<dbReference type="InterPro" id="IPR006680">
    <property type="entry name" value="Amidohydro-rel"/>
</dbReference>
<name>A0A0K2T0P9_LEPSM</name>
<dbReference type="GO" id="GO:0019262">
    <property type="term" value="P:N-acetylneuraminate catabolic process"/>
    <property type="evidence" value="ECO:0007669"/>
    <property type="project" value="UniProtKB-ARBA"/>
</dbReference>
<dbReference type="GO" id="GO:0046872">
    <property type="term" value="F:metal ion binding"/>
    <property type="evidence" value="ECO:0007669"/>
    <property type="project" value="UniProtKB-KW"/>
</dbReference>
<feature type="binding site" evidence="10">
    <location>
        <position position="238"/>
    </location>
    <ligand>
        <name>substrate</name>
    </ligand>
</feature>
<dbReference type="GO" id="GO:0106279">
    <property type="term" value="P:negative regulation of UDP-N-acetylglucosamine biosynthetic process"/>
    <property type="evidence" value="ECO:0007669"/>
    <property type="project" value="UniProtKB-ARBA"/>
</dbReference>
<dbReference type="GO" id="GO:0008448">
    <property type="term" value="F:N-acetylglucosamine-6-phosphate deacetylase activity"/>
    <property type="evidence" value="ECO:0007669"/>
    <property type="project" value="UniProtKB-UniRule"/>
</dbReference>
<evidence type="ECO:0000256" key="3">
    <source>
        <dbReference type="ARBA" id="ARBA00018029"/>
    </source>
</evidence>
<organism evidence="13">
    <name type="scientific">Lepeophtheirus salmonis</name>
    <name type="common">Salmon louse</name>
    <name type="synonym">Caligus salmonis</name>
    <dbReference type="NCBI Taxonomy" id="72036"/>
    <lineage>
        <taxon>Eukaryota</taxon>
        <taxon>Metazoa</taxon>
        <taxon>Ecdysozoa</taxon>
        <taxon>Arthropoda</taxon>
        <taxon>Crustacea</taxon>
        <taxon>Multicrustacea</taxon>
        <taxon>Hexanauplia</taxon>
        <taxon>Copepoda</taxon>
        <taxon>Siphonostomatoida</taxon>
        <taxon>Caligidae</taxon>
        <taxon>Lepeophtheirus</taxon>
    </lineage>
</organism>
<dbReference type="GO" id="GO:0006046">
    <property type="term" value="P:N-acetylglucosamine catabolic process"/>
    <property type="evidence" value="ECO:0007669"/>
    <property type="project" value="TreeGrafter"/>
</dbReference>
<feature type="binding site" evidence="11">
    <location>
        <position position="136"/>
    </location>
    <ligand>
        <name>Zn(2+)</name>
        <dbReference type="ChEBI" id="CHEBI:29105"/>
    </ligand>
</feature>
<comment type="similarity">
    <text evidence="1 8">Belongs to the metallo-dependent hydrolases superfamily. NagA family.</text>
</comment>
<dbReference type="OrthoDB" id="10264777at2759"/>
<keyword evidence="6 8" id="KW-0119">Carbohydrate metabolism</keyword>
<dbReference type="InterPro" id="IPR032466">
    <property type="entry name" value="Metal_Hydrolase"/>
</dbReference>
<feature type="binding site" evidence="10">
    <location>
        <position position="147"/>
    </location>
    <ligand>
        <name>substrate</name>
    </ligand>
</feature>
<dbReference type="GeneID" id="121124066"/>
<feature type="binding site" evidence="10">
    <location>
        <begin position="230"/>
        <end position="231"/>
    </location>
    <ligand>
        <name>substrate</name>
    </ligand>
</feature>
<dbReference type="SUPFAM" id="SSF51556">
    <property type="entry name" value="Metallo-dependent hydrolases"/>
    <property type="match status" value="1"/>
</dbReference>
<dbReference type="KEGG" id="lsm:121124066"/>
<evidence type="ECO:0000256" key="2">
    <source>
        <dbReference type="ARBA" id="ARBA00011899"/>
    </source>
</evidence>
<dbReference type="Gene3D" id="2.30.40.10">
    <property type="entry name" value="Urease, subunit C, domain 1"/>
    <property type="match status" value="1"/>
</dbReference>
<evidence type="ECO:0000259" key="12">
    <source>
        <dbReference type="Pfam" id="PF01979"/>
    </source>
</evidence>